<dbReference type="PROSITE" id="PS51296">
    <property type="entry name" value="RIESKE"/>
    <property type="match status" value="1"/>
</dbReference>
<proteinExistence type="predicted"/>
<keyword evidence="1" id="KW-0001">2Fe-2S</keyword>
<evidence type="ECO:0000256" key="3">
    <source>
        <dbReference type="ARBA" id="ARBA00023004"/>
    </source>
</evidence>
<name>A0A2M8J1K1_9RHOB</name>
<dbReference type="GO" id="GO:0051537">
    <property type="term" value="F:2 iron, 2 sulfur cluster binding"/>
    <property type="evidence" value="ECO:0007669"/>
    <property type="project" value="UniProtKB-KW"/>
</dbReference>
<evidence type="ECO:0000313" key="7">
    <source>
        <dbReference type="Proteomes" id="UP000231553"/>
    </source>
</evidence>
<evidence type="ECO:0000256" key="1">
    <source>
        <dbReference type="ARBA" id="ARBA00022714"/>
    </source>
</evidence>
<dbReference type="InterPro" id="IPR017941">
    <property type="entry name" value="Rieske_2Fe-2S"/>
</dbReference>
<organism evidence="6 7">
    <name type="scientific">Pseudooceanicola lipolyticus</name>
    <dbReference type="NCBI Taxonomy" id="2029104"/>
    <lineage>
        <taxon>Bacteria</taxon>
        <taxon>Pseudomonadati</taxon>
        <taxon>Pseudomonadota</taxon>
        <taxon>Alphaproteobacteria</taxon>
        <taxon>Rhodobacterales</taxon>
        <taxon>Paracoccaceae</taxon>
        <taxon>Pseudooceanicola</taxon>
    </lineage>
</organism>
<evidence type="ECO:0000256" key="4">
    <source>
        <dbReference type="ARBA" id="ARBA00023014"/>
    </source>
</evidence>
<dbReference type="Proteomes" id="UP000231553">
    <property type="component" value="Unassembled WGS sequence"/>
</dbReference>
<dbReference type="GO" id="GO:0046872">
    <property type="term" value="F:metal ion binding"/>
    <property type="evidence" value="ECO:0007669"/>
    <property type="project" value="UniProtKB-KW"/>
</dbReference>
<keyword evidence="2" id="KW-0479">Metal-binding</keyword>
<dbReference type="OrthoDB" id="9794175at2"/>
<dbReference type="Gene3D" id="2.102.10.10">
    <property type="entry name" value="Rieske [2Fe-2S] iron-sulphur domain"/>
    <property type="match status" value="1"/>
</dbReference>
<accession>A0A2M8J1K1</accession>
<keyword evidence="3" id="KW-0408">Iron</keyword>
<protein>
    <submittedName>
        <fullName evidence="6">Non-heme iron oxygenase ferredoxin subunit</fullName>
    </submittedName>
</protein>
<dbReference type="EMBL" id="PGTB01000035">
    <property type="protein sequence ID" value="PJE36657.1"/>
    <property type="molecule type" value="Genomic_DNA"/>
</dbReference>
<dbReference type="CDD" id="cd03528">
    <property type="entry name" value="Rieske_RO_ferredoxin"/>
    <property type="match status" value="1"/>
</dbReference>
<dbReference type="RefSeq" id="WP_088626329.1">
    <property type="nucleotide sequence ID" value="NZ_PGTB01000035.1"/>
</dbReference>
<dbReference type="AlphaFoldDB" id="A0A2M8J1K1"/>
<evidence type="ECO:0000256" key="2">
    <source>
        <dbReference type="ARBA" id="ARBA00022723"/>
    </source>
</evidence>
<reference evidence="6 7" key="1">
    <citation type="journal article" date="2018" name="Int. J. Syst. Evol. Microbiol.">
        <title>Pseudooceanicola lipolyticus sp. nov., a marine alphaproteobacterium, reclassification of Oceanicola flagellatus as Pseudooceanicola flagellatus comb. nov. and emended description of the genus Pseudooceanicola.</title>
        <authorList>
            <person name="Huang M.-M."/>
            <person name="Guo L.-L."/>
            <person name="Wu Y.-H."/>
            <person name="Lai Q.-L."/>
            <person name="Shao Z.-Z."/>
            <person name="Wang C.-S."/>
            <person name="Wu M."/>
            <person name="Xu X.-W."/>
        </authorList>
    </citation>
    <scope>NUCLEOTIDE SEQUENCE [LARGE SCALE GENOMIC DNA]</scope>
    <source>
        <strain evidence="6 7">157</strain>
    </source>
</reference>
<keyword evidence="7" id="KW-1185">Reference proteome</keyword>
<comment type="caution">
    <text evidence="6">The sequence shown here is derived from an EMBL/GenBank/DDBJ whole genome shotgun (WGS) entry which is preliminary data.</text>
</comment>
<sequence length="108" mass="11797">MSEDTKRILALFPAEDLPEGEIRAETLPNGDVIAVYNVDGNFFATQDQCSHGEASLSEEGELCGKFVECSWHFGTFDVTTGEPGLMPCEIPLKTYAVFVADGKVSIEY</sequence>
<gene>
    <name evidence="6" type="ORF">CVM52_11040</name>
</gene>
<feature type="domain" description="Rieske" evidence="5">
    <location>
        <begin position="9"/>
        <end position="106"/>
    </location>
</feature>
<dbReference type="Pfam" id="PF00355">
    <property type="entry name" value="Rieske"/>
    <property type="match status" value="1"/>
</dbReference>
<dbReference type="SUPFAM" id="SSF50022">
    <property type="entry name" value="ISP domain"/>
    <property type="match status" value="1"/>
</dbReference>
<dbReference type="InterPro" id="IPR036922">
    <property type="entry name" value="Rieske_2Fe-2S_sf"/>
</dbReference>
<evidence type="ECO:0000259" key="5">
    <source>
        <dbReference type="PROSITE" id="PS51296"/>
    </source>
</evidence>
<keyword evidence="4" id="KW-0411">Iron-sulfur</keyword>
<dbReference type="PANTHER" id="PTHR21496">
    <property type="entry name" value="FERREDOXIN-RELATED"/>
    <property type="match status" value="1"/>
</dbReference>
<dbReference type="PANTHER" id="PTHR21496:SF23">
    <property type="entry name" value="3-PHENYLPROPIONATE_CINNAMIC ACID DIOXYGENASE FERREDOXIN SUBUNIT"/>
    <property type="match status" value="1"/>
</dbReference>
<evidence type="ECO:0000313" key="6">
    <source>
        <dbReference type="EMBL" id="PJE36657.1"/>
    </source>
</evidence>